<dbReference type="InterPro" id="IPR052518">
    <property type="entry name" value="CHR_Transporter"/>
</dbReference>
<evidence type="ECO:0000256" key="1">
    <source>
        <dbReference type="ARBA" id="ARBA00004651"/>
    </source>
</evidence>
<dbReference type="Pfam" id="PF02417">
    <property type="entry name" value="Chromate_transp"/>
    <property type="match status" value="1"/>
</dbReference>
<gene>
    <name evidence="8" type="ORF">J2739_000985</name>
</gene>
<feature type="transmembrane region" description="Helical" evidence="7">
    <location>
        <begin position="150"/>
        <end position="168"/>
    </location>
</feature>
<evidence type="ECO:0000256" key="6">
    <source>
        <dbReference type="ARBA" id="ARBA00023136"/>
    </source>
</evidence>
<keyword evidence="4 7" id="KW-0812">Transmembrane</keyword>
<comment type="similarity">
    <text evidence="2">Belongs to the chromate ion transporter (CHR) (TC 2.A.51) family.</text>
</comment>
<evidence type="ECO:0000256" key="5">
    <source>
        <dbReference type="ARBA" id="ARBA00022989"/>
    </source>
</evidence>
<comment type="subcellular location">
    <subcellularLocation>
        <location evidence="1">Cell membrane</location>
        <topology evidence="1">Multi-pass membrane protein</topology>
    </subcellularLocation>
</comment>
<dbReference type="PANTHER" id="PTHR43663">
    <property type="entry name" value="CHROMATE TRANSPORT PROTEIN-RELATED"/>
    <property type="match status" value="1"/>
</dbReference>
<sequence length="195" mass="20781">MHPASTIAAPSERPQPHSVRDLFFSFTWLALQGFGGVLAIVQREMVEKKRWLTADEFLEDWAVAQVLPGPNVINLALMIGDRHFGLRGAIAAVAGMLTVPLGVILVLALLYAQFAANPQVAGALRGMGAVAGGLIAATGIKLIPALRRHPLGFGVCLGIVALVFVSIAFVRIPLGWVLLVVGGMACVWTWKRLQA</sequence>
<dbReference type="InterPro" id="IPR003370">
    <property type="entry name" value="Chromate_transpt"/>
</dbReference>
<evidence type="ECO:0000256" key="3">
    <source>
        <dbReference type="ARBA" id="ARBA00022475"/>
    </source>
</evidence>
<evidence type="ECO:0000256" key="7">
    <source>
        <dbReference type="SAM" id="Phobius"/>
    </source>
</evidence>
<reference evidence="8 9" key="1">
    <citation type="submission" date="2023-07" db="EMBL/GenBank/DDBJ databases">
        <title>Sorghum-associated microbial communities from plants grown in Nebraska, USA.</title>
        <authorList>
            <person name="Schachtman D."/>
        </authorList>
    </citation>
    <scope>NUCLEOTIDE SEQUENCE [LARGE SCALE GENOMIC DNA]</scope>
    <source>
        <strain evidence="8 9">DS1781</strain>
    </source>
</reference>
<name>A0ABU1N9X3_9BURK</name>
<evidence type="ECO:0000313" key="9">
    <source>
        <dbReference type="Proteomes" id="UP001184230"/>
    </source>
</evidence>
<keyword evidence="3" id="KW-1003">Cell membrane</keyword>
<keyword evidence="9" id="KW-1185">Reference proteome</keyword>
<dbReference type="RefSeq" id="WP_309899131.1">
    <property type="nucleotide sequence ID" value="NZ_JAVDRF010000002.1"/>
</dbReference>
<feature type="transmembrane region" description="Helical" evidence="7">
    <location>
        <begin position="123"/>
        <end position="143"/>
    </location>
</feature>
<proteinExistence type="inferred from homology"/>
<dbReference type="Proteomes" id="UP001184230">
    <property type="component" value="Unassembled WGS sequence"/>
</dbReference>
<evidence type="ECO:0000256" key="2">
    <source>
        <dbReference type="ARBA" id="ARBA00005262"/>
    </source>
</evidence>
<dbReference type="PANTHER" id="PTHR43663:SF1">
    <property type="entry name" value="CHROMATE TRANSPORTER"/>
    <property type="match status" value="1"/>
</dbReference>
<keyword evidence="5 7" id="KW-1133">Transmembrane helix</keyword>
<evidence type="ECO:0000313" key="8">
    <source>
        <dbReference type="EMBL" id="MDR6535225.1"/>
    </source>
</evidence>
<feature type="transmembrane region" description="Helical" evidence="7">
    <location>
        <begin position="88"/>
        <end position="111"/>
    </location>
</feature>
<feature type="transmembrane region" description="Helical" evidence="7">
    <location>
        <begin position="22"/>
        <end position="41"/>
    </location>
</feature>
<keyword evidence="6 7" id="KW-0472">Membrane</keyword>
<evidence type="ECO:0000256" key="4">
    <source>
        <dbReference type="ARBA" id="ARBA00022692"/>
    </source>
</evidence>
<accession>A0ABU1N9X3</accession>
<comment type="caution">
    <text evidence="8">The sequence shown here is derived from an EMBL/GenBank/DDBJ whole genome shotgun (WGS) entry which is preliminary data.</text>
</comment>
<organism evidence="8 9">
    <name type="scientific">Variovorax soli</name>
    <dbReference type="NCBI Taxonomy" id="376815"/>
    <lineage>
        <taxon>Bacteria</taxon>
        <taxon>Pseudomonadati</taxon>
        <taxon>Pseudomonadota</taxon>
        <taxon>Betaproteobacteria</taxon>
        <taxon>Burkholderiales</taxon>
        <taxon>Comamonadaceae</taxon>
        <taxon>Variovorax</taxon>
    </lineage>
</organism>
<dbReference type="EMBL" id="JAVDRF010000002">
    <property type="protein sequence ID" value="MDR6535225.1"/>
    <property type="molecule type" value="Genomic_DNA"/>
</dbReference>
<feature type="transmembrane region" description="Helical" evidence="7">
    <location>
        <begin position="174"/>
        <end position="190"/>
    </location>
</feature>
<protein>
    <submittedName>
        <fullName evidence="8">Chromate transporter</fullName>
    </submittedName>
</protein>